<gene>
    <name evidence="3" type="ORF">SDC9_84565</name>
</gene>
<dbReference type="SUPFAM" id="SSF88659">
    <property type="entry name" value="Sigma3 and sigma4 domains of RNA polymerase sigma factors"/>
    <property type="match status" value="1"/>
</dbReference>
<protein>
    <submittedName>
        <fullName evidence="3">Uncharacterized protein</fullName>
    </submittedName>
</protein>
<evidence type="ECO:0000313" key="3">
    <source>
        <dbReference type="EMBL" id="MPM37943.1"/>
    </source>
</evidence>
<comment type="caution">
    <text evidence="3">The sequence shown here is derived from an EMBL/GenBank/DDBJ whole genome shotgun (WGS) entry which is preliminary data.</text>
</comment>
<evidence type="ECO:0000256" key="2">
    <source>
        <dbReference type="ARBA" id="ARBA00024764"/>
    </source>
</evidence>
<accession>A0A644ZGX9</accession>
<sequence length="56" mass="6501">MAISHLMQRGILTKAQRRRFSLYIIQEMPIREIARLEGTSHVAILKSIQQALKKLI</sequence>
<organism evidence="3">
    <name type="scientific">bioreactor metagenome</name>
    <dbReference type="NCBI Taxonomy" id="1076179"/>
    <lineage>
        <taxon>unclassified sequences</taxon>
        <taxon>metagenomes</taxon>
        <taxon>ecological metagenomes</taxon>
    </lineage>
</organism>
<dbReference type="Gene3D" id="1.10.10.10">
    <property type="entry name" value="Winged helix-like DNA-binding domain superfamily/Winged helix DNA-binding domain"/>
    <property type="match status" value="1"/>
</dbReference>
<comment type="similarity">
    <text evidence="1">Belongs to the UPF0122 family.</text>
</comment>
<reference evidence="3" key="1">
    <citation type="submission" date="2019-08" db="EMBL/GenBank/DDBJ databases">
        <authorList>
            <person name="Kucharzyk K."/>
            <person name="Murdoch R.W."/>
            <person name="Higgins S."/>
            <person name="Loffler F."/>
        </authorList>
    </citation>
    <scope>NUCLEOTIDE SEQUENCE</scope>
</reference>
<dbReference type="InterPro" id="IPR007394">
    <property type="entry name" value="UPF0122"/>
</dbReference>
<evidence type="ECO:0000256" key="1">
    <source>
        <dbReference type="ARBA" id="ARBA00008720"/>
    </source>
</evidence>
<dbReference type="EMBL" id="VSSQ01008119">
    <property type="protein sequence ID" value="MPM37943.1"/>
    <property type="molecule type" value="Genomic_DNA"/>
</dbReference>
<proteinExistence type="inferred from homology"/>
<comment type="function">
    <text evidence="2">Might take part in the signal recognition particle (SRP) pathway. This is inferred from the conservation of its genetic proximity to ftsY/ffh. May be a regulatory protein.</text>
</comment>
<dbReference type="Pfam" id="PF04297">
    <property type="entry name" value="UPF0122"/>
    <property type="match status" value="1"/>
</dbReference>
<dbReference type="InterPro" id="IPR013324">
    <property type="entry name" value="RNA_pol_sigma_r3/r4-like"/>
</dbReference>
<dbReference type="InterPro" id="IPR036388">
    <property type="entry name" value="WH-like_DNA-bd_sf"/>
</dbReference>
<dbReference type="AlphaFoldDB" id="A0A644ZGX9"/>
<name>A0A644ZGX9_9ZZZZ</name>